<dbReference type="HAMAP" id="MF_01202">
    <property type="entry name" value="DadA"/>
    <property type="match status" value="1"/>
</dbReference>
<comment type="similarity">
    <text evidence="2 7">Belongs to the DadA oxidoreductase family.</text>
</comment>
<keyword evidence="3 7" id="KW-0285">Flavoprotein</keyword>
<evidence type="ECO:0000313" key="9">
    <source>
        <dbReference type="EMBL" id="MEM5501353.1"/>
    </source>
</evidence>
<evidence type="ECO:0000256" key="6">
    <source>
        <dbReference type="ARBA" id="ARBA00047884"/>
    </source>
</evidence>
<evidence type="ECO:0000256" key="1">
    <source>
        <dbReference type="ARBA" id="ARBA00001974"/>
    </source>
</evidence>
<dbReference type="GO" id="GO:0016491">
    <property type="term" value="F:oxidoreductase activity"/>
    <property type="evidence" value="ECO:0007669"/>
    <property type="project" value="UniProtKB-KW"/>
</dbReference>
<feature type="binding site" evidence="7">
    <location>
        <begin position="3"/>
        <end position="17"/>
    </location>
    <ligand>
        <name>FAD</name>
        <dbReference type="ChEBI" id="CHEBI:57692"/>
    </ligand>
</feature>
<evidence type="ECO:0000313" key="10">
    <source>
        <dbReference type="Proteomes" id="UP001477870"/>
    </source>
</evidence>
<comment type="function">
    <text evidence="7">Oxidative deamination of D-amino acids.</text>
</comment>
<dbReference type="SUPFAM" id="SSF54373">
    <property type="entry name" value="FAD-linked reductases, C-terminal domain"/>
    <property type="match status" value="1"/>
</dbReference>
<evidence type="ECO:0000256" key="4">
    <source>
        <dbReference type="ARBA" id="ARBA00022827"/>
    </source>
</evidence>
<dbReference type="Gene3D" id="3.50.50.60">
    <property type="entry name" value="FAD/NAD(P)-binding domain"/>
    <property type="match status" value="2"/>
</dbReference>
<gene>
    <name evidence="7" type="primary">dadA</name>
    <name evidence="9" type="ORF">WNY59_07085</name>
</gene>
<accession>A0ABU9T5E8</accession>
<sequence>MKVIVLGAGVVGVTTAYYLAKSGHEVQVIDRAHQPANETSFANAGQISAGYASPWAAPGVPLKAIKWLLMKHGPLLIKPRIDPELITWMMQMLRNCTSSRYALNRSRMVPLAEYSRDSLRLLRLESGISYDERSEGTLQLFRTAKQLDNSASDIEILKQFDVPYRLMDKAACLEVEPALAQSADTFVGGLQLPEDETGDCHIFTKELAEKAKLLGVEFLFDTEINHLEVDGGKLTSVVTSKGKLQADSYVVALGTASRSLVVPYGINLPIYPVKGYSMTVPISDADAAPVSTVMDETYKVAITRLGDRVRIGGTAELSGYDNSLALKRRGALERSFTSLFPNSGDLNKASFWSGLRPMTPDGPPIIGTTKIEGLYLNTGHGTLGWTMACGSARVVTDIIDGATPDVDTAGLSLTRYHGA</sequence>
<evidence type="ECO:0000259" key="8">
    <source>
        <dbReference type="Pfam" id="PF01266"/>
    </source>
</evidence>
<dbReference type="PANTHER" id="PTHR13847">
    <property type="entry name" value="SARCOSINE DEHYDROGENASE-RELATED"/>
    <property type="match status" value="1"/>
</dbReference>
<dbReference type="InterPro" id="IPR006076">
    <property type="entry name" value="FAD-dep_OxRdtase"/>
</dbReference>
<dbReference type="Gene3D" id="3.30.9.10">
    <property type="entry name" value="D-Amino Acid Oxidase, subunit A, domain 2"/>
    <property type="match status" value="1"/>
</dbReference>
<dbReference type="PANTHER" id="PTHR13847:SF280">
    <property type="entry name" value="D-AMINO ACID DEHYDROGENASE"/>
    <property type="match status" value="1"/>
</dbReference>
<dbReference type="Proteomes" id="UP001477870">
    <property type="component" value="Unassembled WGS sequence"/>
</dbReference>
<dbReference type="InterPro" id="IPR023080">
    <property type="entry name" value="DadA"/>
</dbReference>
<dbReference type="SUPFAM" id="SSF51905">
    <property type="entry name" value="FAD/NAD(P)-binding domain"/>
    <property type="match status" value="1"/>
</dbReference>
<dbReference type="Pfam" id="PF01266">
    <property type="entry name" value="DAO"/>
    <property type="match status" value="1"/>
</dbReference>
<name>A0ABU9T5E8_9HYPH</name>
<protein>
    <recommendedName>
        <fullName evidence="7">D-amino acid dehydrogenase</fullName>
        <ecNumber evidence="7">1.4.99.-</ecNumber>
    </recommendedName>
</protein>
<keyword evidence="5 7" id="KW-0560">Oxidoreductase</keyword>
<dbReference type="EC" id="1.4.99.-" evidence="7"/>
<evidence type="ECO:0000256" key="3">
    <source>
        <dbReference type="ARBA" id="ARBA00022630"/>
    </source>
</evidence>
<dbReference type="NCBIfam" id="NF001933">
    <property type="entry name" value="PRK00711.1"/>
    <property type="match status" value="1"/>
</dbReference>
<feature type="domain" description="FAD dependent oxidoreductase" evidence="8">
    <location>
        <begin position="2"/>
        <end position="397"/>
    </location>
</feature>
<dbReference type="RefSeq" id="WP_342847870.1">
    <property type="nucleotide sequence ID" value="NZ_JBBMQO010000003.1"/>
</dbReference>
<evidence type="ECO:0000256" key="5">
    <source>
        <dbReference type="ARBA" id="ARBA00023002"/>
    </source>
</evidence>
<dbReference type="InterPro" id="IPR036188">
    <property type="entry name" value="FAD/NAD-bd_sf"/>
</dbReference>
<comment type="catalytic activity">
    <reaction evidence="6 7">
        <text>a D-alpha-amino acid + A + H2O = a 2-oxocarboxylate + AH2 + NH4(+)</text>
        <dbReference type="Rhea" id="RHEA:18125"/>
        <dbReference type="ChEBI" id="CHEBI:13193"/>
        <dbReference type="ChEBI" id="CHEBI:15377"/>
        <dbReference type="ChEBI" id="CHEBI:17499"/>
        <dbReference type="ChEBI" id="CHEBI:28938"/>
        <dbReference type="ChEBI" id="CHEBI:35179"/>
        <dbReference type="ChEBI" id="CHEBI:59871"/>
    </reaction>
</comment>
<organism evidence="9 10">
    <name type="scientific">Ahrensia kielensis</name>
    <dbReference type="NCBI Taxonomy" id="76980"/>
    <lineage>
        <taxon>Bacteria</taxon>
        <taxon>Pseudomonadati</taxon>
        <taxon>Pseudomonadota</taxon>
        <taxon>Alphaproteobacteria</taxon>
        <taxon>Hyphomicrobiales</taxon>
        <taxon>Ahrensiaceae</taxon>
        <taxon>Ahrensia</taxon>
    </lineage>
</organism>
<comment type="cofactor">
    <cofactor evidence="1 7">
        <name>FAD</name>
        <dbReference type="ChEBI" id="CHEBI:57692"/>
    </cofactor>
</comment>
<dbReference type="EMBL" id="JBBMQO010000003">
    <property type="protein sequence ID" value="MEM5501353.1"/>
    <property type="molecule type" value="Genomic_DNA"/>
</dbReference>
<proteinExistence type="inferred from homology"/>
<reference evidence="9 10" key="1">
    <citation type="submission" date="2024-03" db="EMBL/GenBank/DDBJ databases">
        <title>Community enrichment and isolation of bacterial strains for fucoidan degradation.</title>
        <authorList>
            <person name="Sichert A."/>
        </authorList>
    </citation>
    <scope>NUCLEOTIDE SEQUENCE [LARGE SCALE GENOMIC DNA]</scope>
    <source>
        <strain evidence="9 10">AS62</strain>
    </source>
</reference>
<keyword evidence="4 7" id="KW-0274">FAD</keyword>
<comment type="caution">
    <text evidence="9">The sequence shown here is derived from an EMBL/GenBank/DDBJ whole genome shotgun (WGS) entry which is preliminary data.</text>
</comment>
<evidence type="ECO:0000256" key="7">
    <source>
        <dbReference type="HAMAP-Rule" id="MF_01202"/>
    </source>
</evidence>
<evidence type="ECO:0000256" key="2">
    <source>
        <dbReference type="ARBA" id="ARBA00009410"/>
    </source>
</evidence>
<keyword evidence="10" id="KW-1185">Reference proteome</keyword>